<gene>
    <name evidence="2" type="ORF">CkaCkLH20_12159</name>
</gene>
<dbReference type="EMBL" id="JAATWM020000055">
    <property type="protein sequence ID" value="KAF9870312.1"/>
    <property type="molecule type" value="Genomic_DNA"/>
</dbReference>
<accession>A0A9P6HT01</accession>
<evidence type="ECO:0000313" key="2">
    <source>
        <dbReference type="EMBL" id="KAF9870312.1"/>
    </source>
</evidence>
<dbReference type="AlphaFoldDB" id="A0A9P6HT01"/>
<reference evidence="2" key="2">
    <citation type="submission" date="2020-11" db="EMBL/GenBank/DDBJ databases">
        <title>Whole genome sequencing of Colletotrichum sp.</title>
        <authorList>
            <person name="Li H."/>
        </authorList>
    </citation>
    <scope>NUCLEOTIDE SEQUENCE</scope>
    <source>
        <strain evidence="2">CkLH20</strain>
    </source>
</reference>
<comment type="caution">
    <text evidence="2">The sequence shown here is derived from an EMBL/GenBank/DDBJ whole genome shotgun (WGS) entry which is preliminary data.</text>
</comment>
<proteinExistence type="predicted"/>
<sequence length="525" mass="58288">MFQKRPNTAPPSQYPEQRIDLLNILAISHGVEIERHLSEIRAQRGQLHDARDCFQRLGQTIQDASADLASLRVPDDDHGGRTRDTLENTLTQQLVLITTQLEDVEEQIAYSFGAVPTPPPGGSSPNQPPPRVPLSPQTPPDRDALLDTLTVSGNHIQTPRPANDGIISLLSPPRDSSKYEPWPTADPNYAAPALEPITFQGQHGSSPRLPGDMSGAAHIGRQTDEQENKIEAEKVAGWKAQIGEDKFAPDIPDNPRKRPRDELQDTPNKKPHVNEESVPTGLWGGQNQGEGGWGFKNLLKIINPFPSKVEDQPTYTVANDHIINPHSTTPQVRAHQDPEQGRIRISALRTDFHPSDHHAKATRDALGDLIALFDSSPHRLHPDDHRPRQGSSRQRIQTLLDALNAIHVEYFDVADTRLGMEELRRYIDTTNRARPRNRAEEAEKEAALAGAAASVAELYETLDWQVQFAAKVFVGGEETAGVFADWIRNARENFAEELEFGERASQVPKGSYQGRGFGRHWSGEV</sequence>
<dbReference type="RefSeq" id="XP_038739773.1">
    <property type="nucleotide sequence ID" value="XM_038894872.1"/>
</dbReference>
<feature type="compositionally biased region" description="Pro residues" evidence="1">
    <location>
        <begin position="116"/>
        <end position="139"/>
    </location>
</feature>
<feature type="region of interest" description="Disordered" evidence="1">
    <location>
        <begin position="238"/>
        <end position="289"/>
    </location>
</feature>
<feature type="compositionally biased region" description="Basic and acidic residues" evidence="1">
    <location>
        <begin position="238"/>
        <end position="263"/>
    </location>
</feature>
<dbReference type="GeneID" id="62167946"/>
<reference evidence="2" key="1">
    <citation type="submission" date="2020-03" db="EMBL/GenBank/DDBJ databases">
        <authorList>
            <person name="He L."/>
        </authorList>
    </citation>
    <scope>NUCLEOTIDE SEQUENCE</scope>
    <source>
        <strain evidence="2">CkLH20</strain>
    </source>
</reference>
<name>A0A9P6HT01_9PEZI</name>
<dbReference type="Proteomes" id="UP000781932">
    <property type="component" value="Unassembled WGS sequence"/>
</dbReference>
<dbReference type="OrthoDB" id="4842421at2759"/>
<keyword evidence="3" id="KW-1185">Reference proteome</keyword>
<feature type="region of interest" description="Disordered" evidence="1">
    <location>
        <begin position="112"/>
        <end position="145"/>
    </location>
</feature>
<evidence type="ECO:0000313" key="3">
    <source>
        <dbReference type="Proteomes" id="UP000781932"/>
    </source>
</evidence>
<organism evidence="2 3">
    <name type="scientific">Colletotrichum karsti</name>
    <dbReference type="NCBI Taxonomy" id="1095194"/>
    <lineage>
        <taxon>Eukaryota</taxon>
        <taxon>Fungi</taxon>
        <taxon>Dikarya</taxon>
        <taxon>Ascomycota</taxon>
        <taxon>Pezizomycotina</taxon>
        <taxon>Sordariomycetes</taxon>
        <taxon>Hypocreomycetidae</taxon>
        <taxon>Glomerellales</taxon>
        <taxon>Glomerellaceae</taxon>
        <taxon>Colletotrichum</taxon>
        <taxon>Colletotrichum boninense species complex</taxon>
    </lineage>
</organism>
<evidence type="ECO:0000256" key="1">
    <source>
        <dbReference type="SAM" id="MobiDB-lite"/>
    </source>
</evidence>
<protein>
    <submittedName>
        <fullName evidence="2">Uncharacterized protein</fullName>
    </submittedName>
</protein>